<protein>
    <submittedName>
        <fullName evidence="2">WGR domain-containing protein</fullName>
    </submittedName>
</protein>
<evidence type="ECO:0000313" key="3">
    <source>
        <dbReference type="Proteomes" id="UP000830198"/>
    </source>
</evidence>
<evidence type="ECO:0000313" key="2">
    <source>
        <dbReference type="EMBL" id="UPK72034.1"/>
    </source>
</evidence>
<dbReference type="RefSeq" id="WP_247814124.1">
    <property type="nucleotide sequence ID" value="NZ_CP095855.1"/>
</dbReference>
<dbReference type="Proteomes" id="UP000830198">
    <property type="component" value="Chromosome"/>
</dbReference>
<reference evidence="2 3" key="1">
    <citation type="submission" date="2022-04" db="EMBL/GenBank/DDBJ databases">
        <title>The arsenic-methylating capacity of Chitinophaga filiformis YT5 during chitin decomposition.</title>
        <authorList>
            <person name="Chen G."/>
            <person name="Liang Y."/>
        </authorList>
    </citation>
    <scope>NUCLEOTIDE SEQUENCE [LARGE SCALE GENOMIC DNA]</scope>
    <source>
        <strain evidence="2 3">YT5</strain>
    </source>
</reference>
<dbReference type="EMBL" id="CP095855">
    <property type="protein sequence ID" value="UPK72034.1"/>
    <property type="molecule type" value="Genomic_DNA"/>
</dbReference>
<dbReference type="InterPro" id="IPR008893">
    <property type="entry name" value="WGR_domain"/>
</dbReference>
<accession>A0ABY4I7G8</accession>
<sequence length="78" mass="9207">MRQYFEFSDEHVSCFCEITLEDRVIRTRYGQKGTHGAIIEKVFQDAISAAQEYERLVAQKKKDDPFYFNLGDFYLGDK</sequence>
<evidence type="ECO:0000259" key="1">
    <source>
        <dbReference type="Pfam" id="PF05406"/>
    </source>
</evidence>
<dbReference type="Pfam" id="PF05406">
    <property type="entry name" value="WGR"/>
    <property type="match status" value="1"/>
</dbReference>
<dbReference type="Gene3D" id="2.20.140.10">
    <property type="entry name" value="WGR domain"/>
    <property type="match status" value="1"/>
</dbReference>
<proteinExistence type="predicted"/>
<keyword evidence="3" id="KW-1185">Reference proteome</keyword>
<organism evidence="2 3">
    <name type="scientific">Chitinophaga filiformis</name>
    <name type="common">Myxococcus filiformis</name>
    <name type="synonym">Flexibacter filiformis</name>
    <dbReference type="NCBI Taxonomy" id="104663"/>
    <lineage>
        <taxon>Bacteria</taxon>
        <taxon>Pseudomonadati</taxon>
        <taxon>Bacteroidota</taxon>
        <taxon>Chitinophagia</taxon>
        <taxon>Chitinophagales</taxon>
        <taxon>Chitinophagaceae</taxon>
        <taxon>Chitinophaga</taxon>
    </lineage>
</organism>
<name>A0ABY4I7G8_CHIFI</name>
<feature type="domain" description="WGR" evidence="1">
    <location>
        <begin position="1"/>
        <end position="63"/>
    </location>
</feature>
<gene>
    <name evidence="2" type="ORF">MYF79_12135</name>
</gene>